<keyword evidence="5" id="KW-1185">Reference proteome</keyword>
<reference evidence="4 5" key="1">
    <citation type="journal article" date="2020" name="ISME J.">
        <title>Comparative genomics reveals insights into cyanobacterial evolution and habitat adaptation.</title>
        <authorList>
            <person name="Chen M.Y."/>
            <person name="Teng W.K."/>
            <person name="Zhao L."/>
            <person name="Hu C.X."/>
            <person name="Zhou Y.K."/>
            <person name="Han B.P."/>
            <person name="Song L.R."/>
            <person name="Shu W.S."/>
        </authorList>
    </citation>
    <scope>NUCLEOTIDE SEQUENCE [LARGE SCALE GENOMIC DNA]</scope>
    <source>
        <strain evidence="4 5">FACHB-1370</strain>
    </source>
</reference>
<evidence type="ECO:0000313" key="4">
    <source>
        <dbReference type="EMBL" id="MBD2547368.1"/>
    </source>
</evidence>
<dbReference type="InterPro" id="IPR004089">
    <property type="entry name" value="MCPsignal_dom"/>
</dbReference>
<proteinExistence type="predicted"/>
<comment type="caution">
    <text evidence="4">The sequence shown here is derived from an EMBL/GenBank/DDBJ whole genome shotgun (WGS) entry which is preliminary data.</text>
</comment>
<evidence type="ECO:0000256" key="1">
    <source>
        <dbReference type="ARBA" id="ARBA00023224"/>
    </source>
</evidence>
<gene>
    <name evidence="4" type="ORF">H6G72_26780</name>
</gene>
<keyword evidence="1 2" id="KW-0807">Transducer</keyword>
<dbReference type="PROSITE" id="PS50111">
    <property type="entry name" value="CHEMOTAXIS_TRANSDUC_2"/>
    <property type="match status" value="1"/>
</dbReference>
<dbReference type="SUPFAM" id="SSF58104">
    <property type="entry name" value="Methyl-accepting chemotaxis protein (MCP) signaling domain"/>
    <property type="match status" value="1"/>
</dbReference>
<accession>A0ABR8EKT7</accession>
<organism evidence="4 5">
    <name type="scientific">Planktothricoides raciborskii FACHB-1370</name>
    <dbReference type="NCBI Taxonomy" id="2949576"/>
    <lineage>
        <taxon>Bacteria</taxon>
        <taxon>Bacillati</taxon>
        <taxon>Cyanobacteriota</taxon>
        <taxon>Cyanophyceae</taxon>
        <taxon>Oscillatoriophycideae</taxon>
        <taxon>Oscillatoriales</taxon>
        <taxon>Oscillatoriaceae</taxon>
        <taxon>Planktothricoides</taxon>
    </lineage>
</organism>
<feature type="domain" description="Methyl-accepting transducer" evidence="3">
    <location>
        <begin position="1"/>
        <end position="161"/>
    </location>
</feature>
<dbReference type="EMBL" id="JACJSK010000068">
    <property type="protein sequence ID" value="MBD2547368.1"/>
    <property type="molecule type" value="Genomic_DNA"/>
</dbReference>
<evidence type="ECO:0000259" key="3">
    <source>
        <dbReference type="PROSITE" id="PS50111"/>
    </source>
</evidence>
<protein>
    <recommendedName>
        <fullName evidence="3">Methyl-accepting transducer domain-containing protein</fullName>
    </recommendedName>
</protein>
<dbReference type="PANTHER" id="PTHR32089">
    <property type="entry name" value="METHYL-ACCEPTING CHEMOTAXIS PROTEIN MCPB"/>
    <property type="match status" value="1"/>
</dbReference>
<name>A0ABR8EKT7_9CYAN</name>
<sequence length="178" mass="19739">MNIIAASASQIATTVEQQERTTVGQSNSVNKTTVTIEQLNVSSQQTTKQAEIAANRVREVLALVEQYPEFLVAQDPTLKQIMNGISQQILRLSEQSNQIANISDLVGDIASQTNMLSLNAAVEAARAGMGRGLRSWRRKFANWRSKVNNLLKKFARSSARSNGRWSLPSPSRNKRTKR</sequence>
<evidence type="ECO:0000256" key="2">
    <source>
        <dbReference type="PROSITE-ProRule" id="PRU00284"/>
    </source>
</evidence>
<dbReference type="Gene3D" id="1.10.287.950">
    <property type="entry name" value="Methyl-accepting chemotaxis protein"/>
    <property type="match status" value="1"/>
</dbReference>
<evidence type="ECO:0000313" key="5">
    <source>
        <dbReference type="Proteomes" id="UP000641954"/>
    </source>
</evidence>
<dbReference type="Proteomes" id="UP000641954">
    <property type="component" value="Unassembled WGS sequence"/>
</dbReference>
<dbReference type="Pfam" id="PF00015">
    <property type="entry name" value="MCPsignal"/>
    <property type="match status" value="1"/>
</dbReference>
<dbReference type="PANTHER" id="PTHR32089:SF112">
    <property type="entry name" value="LYSOZYME-LIKE PROTEIN-RELATED"/>
    <property type="match status" value="1"/>
</dbReference>